<dbReference type="EMBL" id="BMAU01021369">
    <property type="protein sequence ID" value="GFY24703.1"/>
    <property type="molecule type" value="Genomic_DNA"/>
</dbReference>
<sequence length="90" mass="9935">MIRQKQRGPGVRDHIHLASEGISPMTKGGRGRLLVKVTNLGLHEFDPNTAKDKPSSEFAMTVVLRLSSIYEGPNNENGKNQPEDNKDGPR</sequence>
<evidence type="ECO:0000256" key="1">
    <source>
        <dbReference type="SAM" id="MobiDB-lite"/>
    </source>
</evidence>
<accession>A0A8X6VYB5</accession>
<proteinExistence type="predicted"/>
<feature type="region of interest" description="Disordered" evidence="1">
    <location>
        <begin position="69"/>
        <end position="90"/>
    </location>
</feature>
<comment type="caution">
    <text evidence="2">The sequence shown here is derived from an EMBL/GenBank/DDBJ whole genome shotgun (WGS) entry which is preliminary data.</text>
</comment>
<keyword evidence="3" id="KW-1185">Reference proteome</keyword>
<dbReference type="AlphaFoldDB" id="A0A8X6VYB5"/>
<organism evidence="2 3">
    <name type="scientific">Trichonephila clavipes</name>
    <name type="common">Golden silk orbweaver</name>
    <name type="synonym">Nephila clavipes</name>
    <dbReference type="NCBI Taxonomy" id="2585209"/>
    <lineage>
        <taxon>Eukaryota</taxon>
        <taxon>Metazoa</taxon>
        <taxon>Ecdysozoa</taxon>
        <taxon>Arthropoda</taxon>
        <taxon>Chelicerata</taxon>
        <taxon>Arachnida</taxon>
        <taxon>Araneae</taxon>
        <taxon>Araneomorphae</taxon>
        <taxon>Entelegynae</taxon>
        <taxon>Araneoidea</taxon>
        <taxon>Nephilidae</taxon>
        <taxon>Trichonephila</taxon>
    </lineage>
</organism>
<evidence type="ECO:0000313" key="2">
    <source>
        <dbReference type="EMBL" id="GFY24703.1"/>
    </source>
</evidence>
<dbReference type="Proteomes" id="UP000887159">
    <property type="component" value="Unassembled WGS sequence"/>
</dbReference>
<feature type="compositionally biased region" description="Basic and acidic residues" evidence="1">
    <location>
        <begin position="81"/>
        <end position="90"/>
    </location>
</feature>
<reference evidence="2" key="1">
    <citation type="submission" date="2020-08" db="EMBL/GenBank/DDBJ databases">
        <title>Multicomponent nature underlies the extraordinary mechanical properties of spider dragline silk.</title>
        <authorList>
            <person name="Kono N."/>
            <person name="Nakamura H."/>
            <person name="Mori M."/>
            <person name="Yoshida Y."/>
            <person name="Ohtoshi R."/>
            <person name="Malay A.D."/>
            <person name="Moran D.A.P."/>
            <person name="Tomita M."/>
            <person name="Numata K."/>
            <person name="Arakawa K."/>
        </authorList>
    </citation>
    <scope>NUCLEOTIDE SEQUENCE</scope>
</reference>
<evidence type="ECO:0000313" key="3">
    <source>
        <dbReference type="Proteomes" id="UP000887159"/>
    </source>
</evidence>
<name>A0A8X6VYB5_TRICX</name>
<protein>
    <submittedName>
        <fullName evidence="2">Uncharacterized protein</fullName>
    </submittedName>
</protein>
<gene>
    <name evidence="2" type="ORF">TNCV_1017491</name>
</gene>